<dbReference type="PROSITE" id="PS51192">
    <property type="entry name" value="HELICASE_ATP_BIND_1"/>
    <property type="match status" value="1"/>
</dbReference>
<dbReference type="InterPro" id="IPR027417">
    <property type="entry name" value="P-loop_NTPase"/>
</dbReference>
<keyword evidence="13" id="KW-1185">Reference proteome</keyword>
<evidence type="ECO:0000259" key="10">
    <source>
        <dbReference type="PROSITE" id="PS51194"/>
    </source>
</evidence>
<protein>
    <recommendedName>
        <fullName evidence="8">ATP-dependent RNA helicase</fullName>
        <ecNumber evidence="8">3.6.4.13</ecNumber>
    </recommendedName>
</protein>
<dbReference type="PROSITE" id="PS51194">
    <property type="entry name" value="HELICASE_CTER"/>
    <property type="match status" value="1"/>
</dbReference>
<comment type="domain">
    <text evidence="8">The Q motif is unique to and characteristic of the DEAD box family of RNA helicases and controls ATP binding and hydrolysis.</text>
</comment>
<comment type="function">
    <text evidence="8">RNA helicase.</text>
</comment>
<sequence>MSISLNPKTFEELPISKGLKKALTNSKFTHLKPIQSQAIPHLLAGRNVLGASPTGSGKTLAFLVPAIELLTCSRARPAYGTISIILSPTRELALQTFSVAKDLMKEISPTVMPIIGGSKGFKDEAYQLRTKGANLLIATPGKLKQHLEGGYVKLNHFQFLVIDEADRMLEAGFTNDLYSIFEYIKNPPQIALFSATLTKDVEGLMKLNITRPPIFCCPSNASIVTTLDHCFAIVPFSDRIVVLGNILFQLLQMKKRVVCFVSNRKEAEFLTRLMNALDISCDALHGELNQAERNLAFVKFNRNETHVLFATNVGSRGLDFPDVDWSISLGPPDRVKDYVHRAGRTARNEKSGRSLLLLSPNEEIFARRVSKHGIEIKKIEITFDRSALDAMKGKIGEVMNSSRQFTELALEAAFGFESTYQARPAEEGIKFDDVDMNEVRESFGLEPEGK</sequence>
<dbReference type="InterPro" id="IPR014001">
    <property type="entry name" value="Helicase_ATP-bd"/>
</dbReference>
<evidence type="ECO:0000256" key="7">
    <source>
        <dbReference type="RuleBase" id="RU000492"/>
    </source>
</evidence>
<dbReference type="PANTHER" id="PTHR24031">
    <property type="entry name" value="RNA HELICASE"/>
    <property type="match status" value="1"/>
</dbReference>
<dbReference type="EC" id="3.6.4.13" evidence="8"/>
<dbReference type="CDD" id="cd00268">
    <property type="entry name" value="DEADc"/>
    <property type="match status" value="1"/>
</dbReference>
<dbReference type="InterPro" id="IPR001650">
    <property type="entry name" value="Helicase_C-like"/>
</dbReference>
<dbReference type="Gene3D" id="3.40.50.300">
    <property type="entry name" value="P-loop containing nucleotide triphosphate hydrolases"/>
    <property type="match status" value="2"/>
</dbReference>
<evidence type="ECO:0000256" key="8">
    <source>
        <dbReference type="RuleBase" id="RU365068"/>
    </source>
</evidence>
<dbReference type="InterPro" id="IPR044742">
    <property type="entry name" value="DEAD/DEAH_RhlB"/>
</dbReference>
<evidence type="ECO:0000259" key="9">
    <source>
        <dbReference type="PROSITE" id="PS51192"/>
    </source>
</evidence>
<feature type="domain" description="Helicase C-terminal" evidence="10">
    <location>
        <begin position="245"/>
        <end position="399"/>
    </location>
</feature>
<proteinExistence type="inferred from homology"/>
<dbReference type="SMART" id="SM00490">
    <property type="entry name" value="HELICc"/>
    <property type="match status" value="1"/>
</dbReference>
<evidence type="ECO:0000256" key="6">
    <source>
        <dbReference type="PROSITE-ProRule" id="PRU00552"/>
    </source>
</evidence>
<feature type="domain" description="Helicase ATP-binding" evidence="9">
    <location>
        <begin position="39"/>
        <end position="215"/>
    </location>
</feature>
<feature type="domain" description="DEAD-box RNA helicase Q" evidence="11">
    <location>
        <begin position="8"/>
        <end position="36"/>
    </location>
</feature>
<dbReference type="Pfam" id="PF00271">
    <property type="entry name" value="Helicase_C"/>
    <property type="match status" value="1"/>
</dbReference>
<comment type="catalytic activity">
    <reaction evidence="8">
        <text>ATP + H2O = ADP + phosphate + H(+)</text>
        <dbReference type="Rhea" id="RHEA:13065"/>
        <dbReference type="ChEBI" id="CHEBI:15377"/>
        <dbReference type="ChEBI" id="CHEBI:15378"/>
        <dbReference type="ChEBI" id="CHEBI:30616"/>
        <dbReference type="ChEBI" id="CHEBI:43474"/>
        <dbReference type="ChEBI" id="CHEBI:456216"/>
        <dbReference type="EC" id="3.6.4.13"/>
    </reaction>
</comment>
<dbReference type="EMBL" id="JAPFFF010000006">
    <property type="protein sequence ID" value="KAK8887228.1"/>
    <property type="molecule type" value="Genomic_DNA"/>
</dbReference>
<evidence type="ECO:0000256" key="3">
    <source>
        <dbReference type="ARBA" id="ARBA00022806"/>
    </source>
</evidence>
<evidence type="ECO:0000313" key="12">
    <source>
        <dbReference type="EMBL" id="KAK8887228.1"/>
    </source>
</evidence>
<gene>
    <name evidence="12" type="ORF">M9Y10_038266</name>
</gene>
<keyword evidence="2 7" id="KW-0378">Hydrolase</keyword>
<evidence type="ECO:0000256" key="5">
    <source>
        <dbReference type="ARBA" id="ARBA00022884"/>
    </source>
</evidence>
<dbReference type="Proteomes" id="UP001470230">
    <property type="component" value="Unassembled WGS sequence"/>
</dbReference>
<keyword evidence="3 7" id="KW-0347">Helicase</keyword>
<evidence type="ECO:0000256" key="4">
    <source>
        <dbReference type="ARBA" id="ARBA00022840"/>
    </source>
</evidence>
<dbReference type="InterPro" id="IPR011545">
    <property type="entry name" value="DEAD/DEAH_box_helicase_dom"/>
</dbReference>
<dbReference type="SMART" id="SM00487">
    <property type="entry name" value="DEXDc"/>
    <property type="match status" value="1"/>
</dbReference>
<reference evidence="12 13" key="1">
    <citation type="submission" date="2024-04" db="EMBL/GenBank/DDBJ databases">
        <title>Tritrichomonas musculus Genome.</title>
        <authorList>
            <person name="Alves-Ferreira E."/>
            <person name="Grigg M."/>
            <person name="Lorenzi H."/>
            <person name="Galac M."/>
        </authorList>
    </citation>
    <scope>NUCLEOTIDE SEQUENCE [LARGE SCALE GENOMIC DNA]</scope>
    <source>
        <strain evidence="12 13">EAF2021</strain>
    </source>
</reference>
<dbReference type="CDD" id="cd18787">
    <property type="entry name" value="SF2_C_DEAD"/>
    <property type="match status" value="1"/>
</dbReference>
<evidence type="ECO:0000259" key="11">
    <source>
        <dbReference type="PROSITE" id="PS51195"/>
    </source>
</evidence>
<dbReference type="SUPFAM" id="SSF52540">
    <property type="entry name" value="P-loop containing nucleoside triphosphate hydrolases"/>
    <property type="match status" value="2"/>
</dbReference>
<dbReference type="PROSITE" id="PS00039">
    <property type="entry name" value="DEAD_ATP_HELICASE"/>
    <property type="match status" value="1"/>
</dbReference>
<organism evidence="12 13">
    <name type="scientific">Tritrichomonas musculus</name>
    <dbReference type="NCBI Taxonomy" id="1915356"/>
    <lineage>
        <taxon>Eukaryota</taxon>
        <taxon>Metamonada</taxon>
        <taxon>Parabasalia</taxon>
        <taxon>Tritrichomonadida</taxon>
        <taxon>Tritrichomonadidae</taxon>
        <taxon>Tritrichomonas</taxon>
    </lineage>
</organism>
<dbReference type="InterPro" id="IPR014014">
    <property type="entry name" value="RNA_helicase_DEAD_Q_motif"/>
</dbReference>
<dbReference type="GO" id="GO:0004386">
    <property type="term" value="F:helicase activity"/>
    <property type="evidence" value="ECO:0007669"/>
    <property type="project" value="UniProtKB-KW"/>
</dbReference>
<dbReference type="InterPro" id="IPR000629">
    <property type="entry name" value="RNA-helicase_DEAD-box_CS"/>
</dbReference>
<dbReference type="PROSITE" id="PS51195">
    <property type="entry name" value="Q_MOTIF"/>
    <property type="match status" value="1"/>
</dbReference>
<name>A0ABR2K7W8_9EUKA</name>
<evidence type="ECO:0000256" key="2">
    <source>
        <dbReference type="ARBA" id="ARBA00022801"/>
    </source>
</evidence>
<keyword evidence="1 7" id="KW-0547">Nucleotide-binding</keyword>
<evidence type="ECO:0000256" key="1">
    <source>
        <dbReference type="ARBA" id="ARBA00022741"/>
    </source>
</evidence>
<keyword evidence="4 7" id="KW-0067">ATP-binding</keyword>
<evidence type="ECO:0000313" key="13">
    <source>
        <dbReference type="Proteomes" id="UP001470230"/>
    </source>
</evidence>
<dbReference type="Pfam" id="PF00270">
    <property type="entry name" value="DEAD"/>
    <property type="match status" value="1"/>
</dbReference>
<accession>A0ABR2K7W8</accession>
<keyword evidence="5 8" id="KW-0694">RNA-binding</keyword>
<comment type="similarity">
    <text evidence="7">Belongs to the DEAD box helicase family.</text>
</comment>
<comment type="caution">
    <text evidence="12">The sequence shown here is derived from an EMBL/GenBank/DDBJ whole genome shotgun (WGS) entry which is preliminary data.</text>
</comment>
<feature type="short sequence motif" description="Q motif" evidence="6">
    <location>
        <begin position="8"/>
        <end position="36"/>
    </location>
</feature>